<dbReference type="EMBL" id="WNDX01000085">
    <property type="protein sequence ID" value="KAF1042373.1"/>
    <property type="molecule type" value="Genomic_DNA"/>
</dbReference>
<dbReference type="PROSITE" id="PS51898">
    <property type="entry name" value="TYR_RECOMBINASE"/>
    <property type="match status" value="1"/>
</dbReference>
<comment type="similarity">
    <text evidence="1">Belongs to the 'phage' integrase family.</text>
</comment>
<dbReference type="SUPFAM" id="SSF56349">
    <property type="entry name" value="DNA breaking-rejoining enzymes"/>
    <property type="match status" value="1"/>
</dbReference>
<gene>
    <name evidence="5" type="primary">intA_1</name>
    <name evidence="5" type="ORF">GAK35_02746</name>
</gene>
<feature type="domain" description="Tyr recombinase" evidence="4">
    <location>
        <begin position="222"/>
        <end position="416"/>
    </location>
</feature>
<evidence type="ECO:0000256" key="2">
    <source>
        <dbReference type="ARBA" id="ARBA00022908"/>
    </source>
</evidence>
<dbReference type="InterPro" id="IPR011010">
    <property type="entry name" value="DNA_brk_join_enz"/>
</dbReference>
<dbReference type="Pfam" id="PF13356">
    <property type="entry name" value="Arm-DNA-bind_3"/>
    <property type="match status" value="1"/>
</dbReference>
<evidence type="ECO:0000313" key="6">
    <source>
        <dbReference type="Proteomes" id="UP000462435"/>
    </source>
</evidence>
<dbReference type="Gene3D" id="3.30.160.390">
    <property type="entry name" value="Integrase, DNA-binding domain"/>
    <property type="match status" value="1"/>
</dbReference>
<evidence type="ECO:0000259" key="4">
    <source>
        <dbReference type="PROSITE" id="PS51898"/>
    </source>
</evidence>
<dbReference type="InterPro" id="IPR050808">
    <property type="entry name" value="Phage_Integrase"/>
</dbReference>
<name>A0A7V8FVH8_9BURK</name>
<evidence type="ECO:0000313" key="5">
    <source>
        <dbReference type="EMBL" id="KAF1042373.1"/>
    </source>
</evidence>
<dbReference type="GO" id="GO:0006310">
    <property type="term" value="P:DNA recombination"/>
    <property type="evidence" value="ECO:0007669"/>
    <property type="project" value="UniProtKB-KW"/>
</dbReference>
<dbReference type="PANTHER" id="PTHR30629:SF2">
    <property type="entry name" value="PROPHAGE INTEGRASE INTS-RELATED"/>
    <property type="match status" value="1"/>
</dbReference>
<reference evidence="6" key="1">
    <citation type="journal article" date="2020" name="MBio">
        <title>Horizontal gene transfer to a defensive symbiont with a reduced genome amongst a multipartite beetle microbiome.</title>
        <authorList>
            <person name="Waterworth S.C."/>
            <person name="Florez L.V."/>
            <person name="Rees E.R."/>
            <person name="Hertweck C."/>
            <person name="Kaltenpoth M."/>
            <person name="Kwan J.C."/>
        </authorList>
    </citation>
    <scope>NUCLEOTIDE SEQUENCE [LARGE SCALE GENOMIC DNA]</scope>
</reference>
<keyword evidence="2" id="KW-0229">DNA integration</keyword>
<dbReference type="Pfam" id="PF00589">
    <property type="entry name" value="Phage_integrase"/>
    <property type="match status" value="1"/>
</dbReference>
<dbReference type="Gene3D" id="1.10.443.10">
    <property type="entry name" value="Intergrase catalytic core"/>
    <property type="match status" value="1"/>
</dbReference>
<dbReference type="InterPro" id="IPR013762">
    <property type="entry name" value="Integrase-like_cat_sf"/>
</dbReference>
<proteinExistence type="inferred from homology"/>
<evidence type="ECO:0000256" key="3">
    <source>
        <dbReference type="ARBA" id="ARBA00023172"/>
    </source>
</evidence>
<dbReference type="InterPro" id="IPR025166">
    <property type="entry name" value="Integrase_DNA_bind_dom"/>
</dbReference>
<dbReference type="AlphaFoldDB" id="A0A7V8FVH8"/>
<evidence type="ECO:0000256" key="1">
    <source>
        <dbReference type="ARBA" id="ARBA00008857"/>
    </source>
</evidence>
<dbReference type="Proteomes" id="UP000462435">
    <property type="component" value="Unassembled WGS sequence"/>
</dbReference>
<protein>
    <submittedName>
        <fullName evidence="5">Prophage integrase IntA</fullName>
    </submittedName>
</protein>
<dbReference type="PANTHER" id="PTHR30629">
    <property type="entry name" value="PROPHAGE INTEGRASE"/>
    <property type="match status" value="1"/>
</dbReference>
<accession>A0A7V8FVH8</accession>
<organism evidence="5 6">
    <name type="scientific">Herbaspirillum frisingense</name>
    <dbReference type="NCBI Taxonomy" id="92645"/>
    <lineage>
        <taxon>Bacteria</taxon>
        <taxon>Pseudomonadati</taxon>
        <taxon>Pseudomonadota</taxon>
        <taxon>Betaproteobacteria</taxon>
        <taxon>Burkholderiales</taxon>
        <taxon>Oxalobacteraceae</taxon>
        <taxon>Herbaspirillum</taxon>
    </lineage>
</organism>
<sequence length="432" mass="49148">MYFDARAAKLLQPGEHLVVPDHPGLRLQATESTRSWIYRYKSPVDGKMRQVKIGAWPTMSVAAAIVRWEALKVERDAGVDLAVQRRGDRQAQEQAAAAIKEASRAAKLKVRDICSVYLEGHVRVNRVEKGYKEVKRIFDTMLGEFGDRSAVTITRKEAFAFLQQFLHIPVQGANLRRELGAAWAYNLDAGNLPDETPNFWRDIMRGQFRSRGAQVRGEYKGTEKRVLTEAELALLIPWLPNFTGINEDILTMYLWTCARGTEICEIHESEITEENDGWWWTIPKAKTKNRRQGGATDHRIPLVGRALAIIKRRLQGPVNGYLFTERSGKPVPQKNVGVAVWAARPECESRPEYSRKRMPVSGWAPHDLRRTSRTLLASMGCPEDIAEMMLGHMMEGVRGIYNRHKYDTERREWITRLSDRLEAIAAGRGQAS</sequence>
<dbReference type="InterPro" id="IPR002104">
    <property type="entry name" value="Integrase_catalytic"/>
</dbReference>
<comment type="caution">
    <text evidence="5">The sequence shown here is derived from an EMBL/GenBank/DDBJ whole genome shotgun (WGS) entry which is preliminary data.</text>
</comment>
<keyword evidence="3" id="KW-0233">DNA recombination</keyword>
<dbReference type="InterPro" id="IPR038488">
    <property type="entry name" value="Integrase_DNA-bd_sf"/>
</dbReference>
<dbReference type="GO" id="GO:0015074">
    <property type="term" value="P:DNA integration"/>
    <property type="evidence" value="ECO:0007669"/>
    <property type="project" value="UniProtKB-KW"/>
</dbReference>
<dbReference type="GO" id="GO:0003677">
    <property type="term" value="F:DNA binding"/>
    <property type="evidence" value="ECO:0007669"/>
    <property type="project" value="InterPro"/>
</dbReference>